<dbReference type="RefSeq" id="WP_014559835.1">
    <property type="nucleotide sequence ID" value="NC_017464.1"/>
</dbReference>
<dbReference type="PANTHER" id="PTHR48104">
    <property type="entry name" value="METACASPASE-4"/>
    <property type="match status" value="1"/>
</dbReference>
<feature type="domain" description="Peptidase C14 caspase" evidence="1">
    <location>
        <begin position="451"/>
        <end position="662"/>
    </location>
</feature>
<accession>I0AI73</accession>
<evidence type="ECO:0000313" key="3">
    <source>
        <dbReference type="Proteomes" id="UP000007394"/>
    </source>
</evidence>
<reference evidence="2 3" key="1">
    <citation type="journal article" date="2012" name="Front. Microbiol.">
        <title>Complete genome of Ignavibacterium album, a metabolically versatile, flagellated, facultative anaerobe from the phylum Chlorobi.</title>
        <authorList>
            <person name="Liu Z."/>
            <person name="Frigaard N.-U."/>
            <person name="Vogl K."/>
            <person name="Iino T."/>
            <person name="Ohkuma M."/>
            <person name="Overmann J."/>
            <person name="Bryant D.A."/>
        </authorList>
    </citation>
    <scope>NUCLEOTIDE SEQUENCE [LARGE SCALE GENOMIC DNA]</scope>
    <source>
        <strain evidence="3">DSM 19864 / JCM 16511 / NBRC 101810 / Mat9-16</strain>
    </source>
</reference>
<dbReference type="InterPro" id="IPR011600">
    <property type="entry name" value="Pept_C14_caspase"/>
</dbReference>
<organism evidence="2 3">
    <name type="scientific">Ignavibacterium album (strain DSM 19864 / JCM 16511 / NBRC 101810 / Mat9-16)</name>
    <dbReference type="NCBI Taxonomy" id="945713"/>
    <lineage>
        <taxon>Bacteria</taxon>
        <taxon>Pseudomonadati</taxon>
        <taxon>Ignavibacteriota</taxon>
        <taxon>Ignavibacteria</taxon>
        <taxon>Ignavibacteriales</taxon>
        <taxon>Ignavibacteriaceae</taxon>
        <taxon>Ignavibacterium</taxon>
    </lineage>
</organism>
<dbReference type="GO" id="GO:0004197">
    <property type="term" value="F:cysteine-type endopeptidase activity"/>
    <property type="evidence" value="ECO:0007669"/>
    <property type="project" value="InterPro"/>
</dbReference>
<evidence type="ECO:0000259" key="1">
    <source>
        <dbReference type="Pfam" id="PF00656"/>
    </source>
</evidence>
<dbReference type="KEGG" id="ial:IALB_0968"/>
<sequence length="681" mass="78584">MNFKSFLLFKVFSIILLILLGSKSVLGQILNSETNISELKKQVIKFNDQKDMNACASTLLKILSIDSTDVQAKKQLNIIFRNFFDDISTNTELVDSCLIFIKDACSLPLFDLLLYYYKLNNLYEAMSYLDRFRHCKFKLSDRYTNKLLTFNSTLSPDFQLEFFKVINESSDINIKIYSVYLAYQIVDDPSLGLSGFCKSIGISKDILKNFFLPKIDSLFLFLGEKNPNFNVRAFNNFIALLKSNYEDDNGKDIIEKVNQIKSELFTAYFHNDVYYLETFISKYKNEKLTWKFSFEDLKNFMSAPQNSFFFPLAKILLENLHLLKANKVIYEAGKLVLEKGFFDESKNIFKLIDFNVKSQKDNSDLLPLILSSYILNKDSIFITTSKEFILSAKEDDFVKLKEELIWWKNRNIKIDLLEKALLLFSDETIDSTPFSISLLADSTDKEKNNYYALLIAIEDYENDNFDLRYPINDAIELKSLLMDLYSFNEKNVITLFNPKRSDIIRAFTLLKNRLIASDNLLIFYAGHGNWDEVAEQGYWLPADTKPNDLSEIITNTEITSFIKSIKAKHTLLISDACFSGSIFKTRDAFVGESFGIDYYLARTARKAITSGALTPVPDKSIFIEYLLKSLRNNQKKYLTSEELFLSFREAVINNSPLNQRPLFGNINDSGDEGGDFVFIKK</sequence>
<dbReference type="eggNOG" id="COG4249">
    <property type="taxonomic scope" value="Bacteria"/>
</dbReference>
<dbReference type="GO" id="GO:0006508">
    <property type="term" value="P:proteolysis"/>
    <property type="evidence" value="ECO:0007669"/>
    <property type="project" value="InterPro"/>
</dbReference>
<dbReference type="Proteomes" id="UP000007394">
    <property type="component" value="Chromosome"/>
</dbReference>
<dbReference type="Pfam" id="PF00656">
    <property type="entry name" value="Peptidase_C14"/>
    <property type="match status" value="1"/>
</dbReference>
<dbReference type="PATRIC" id="fig|945713.3.peg.973"/>
<evidence type="ECO:0000313" key="2">
    <source>
        <dbReference type="EMBL" id="AFH48680.1"/>
    </source>
</evidence>
<proteinExistence type="predicted"/>
<dbReference type="AlphaFoldDB" id="I0AI73"/>
<protein>
    <submittedName>
        <fullName evidence="2">Caspase domain protein</fullName>
    </submittedName>
</protein>
<dbReference type="EMBL" id="CP003418">
    <property type="protein sequence ID" value="AFH48680.1"/>
    <property type="molecule type" value="Genomic_DNA"/>
</dbReference>
<dbReference type="Gene3D" id="3.40.50.1460">
    <property type="match status" value="1"/>
</dbReference>
<dbReference type="InterPro" id="IPR050452">
    <property type="entry name" value="Metacaspase"/>
</dbReference>
<dbReference type="HOGENOM" id="CLU_403752_0_0_10"/>
<name>I0AI73_IGNAJ</name>
<keyword evidence="3" id="KW-1185">Reference proteome</keyword>
<gene>
    <name evidence="2" type="ordered locus">IALB_0968</name>
</gene>
<dbReference type="PANTHER" id="PTHR48104:SF30">
    <property type="entry name" value="METACASPASE-1"/>
    <property type="match status" value="1"/>
</dbReference>
<dbReference type="OrthoDB" id="976443at2"/>
<dbReference type="GO" id="GO:0005737">
    <property type="term" value="C:cytoplasm"/>
    <property type="evidence" value="ECO:0007669"/>
    <property type="project" value="TreeGrafter"/>
</dbReference>
<dbReference type="STRING" id="945713.IALB_0968"/>
<dbReference type="SUPFAM" id="SSF52129">
    <property type="entry name" value="Caspase-like"/>
    <property type="match status" value="1"/>
</dbReference>
<dbReference type="InterPro" id="IPR029030">
    <property type="entry name" value="Caspase-like_dom_sf"/>
</dbReference>